<dbReference type="PANTHER" id="PTHR43355:SF2">
    <property type="entry name" value="FLAVIN REDUCTASE (NADPH)"/>
    <property type="match status" value="1"/>
</dbReference>
<dbReference type="InterPro" id="IPR036291">
    <property type="entry name" value="NAD(P)-bd_dom_sf"/>
</dbReference>
<dbReference type="Pfam" id="PF13460">
    <property type="entry name" value="NAD_binding_10"/>
    <property type="match status" value="1"/>
</dbReference>
<dbReference type="Proteomes" id="UP000057820">
    <property type="component" value="Chromosome 1"/>
</dbReference>
<organism evidence="2 3">
    <name type="scientific">Nocardia farcinica</name>
    <dbReference type="NCBI Taxonomy" id="37329"/>
    <lineage>
        <taxon>Bacteria</taxon>
        <taxon>Bacillati</taxon>
        <taxon>Actinomycetota</taxon>
        <taxon>Actinomycetes</taxon>
        <taxon>Mycobacteriales</taxon>
        <taxon>Nocardiaceae</taxon>
        <taxon>Nocardia</taxon>
    </lineage>
</organism>
<dbReference type="SUPFAM" id="SSF51735">
    <property type="entry name" value="NAD(P)-binding Rossmann-fold domains"/>
    <property type="match status" value="1"/>
</dbReference>
<dbReference type="RefSeq" id="WP_060592914.1">
    <property type="nucleotide sequence ID" value="NZ_CP031418.1"/>
</dbReference>
<reference evidence="3" key="1">
    <citation type="submission" date="2015-03" db="EMBL/GenBank/DDBJ databases">
        <authorList>
            <consortium name="Pathogen Informatics"/>
        </authorList>
    </citation>
    <scope>NUCLEOTIDE SEQUENCE [LARGE SCALE GENOMIC DNA]</scope>
    <source>
        <strain evidence="3">NCTC11134</strain>
    </source>
</reference>
<dbReference type="EMBL" id="LN868938">
    <property type="protein sequence ID" value="CRY78375.1"/>
    <property type="molecule type" value="Genomic_DNA"/>
</dbReference>
<evidence type="ECO:0000313" key="3">
    <source>
        <dbReference type="Proteomes" id="UP000057820"/>
    </source>
</evidence>
<gene>
    <name evidence="2" type="ORF">ERS450000_02900</name>
</gene>
<accession>A0A0H5NRD0</accession>
<protein>
    <submittedName>
        <fullName evidence="2">Putative NADH-flavin reductase</fullName>
    </submittedName>
</protein>
<name>A0A0H5NRD0_NOCFR</name>
<dbReference type="PANTHER" id="PTHR43355">
    <property type="entry name" value="FLAVIN REDUCTASE (NADPH)"/>
    <property type="match status" value="1"/>
</dbReference>
<evidence type="ECO:0000313" key="2">
    <source>
        <dbReference type="EMBL" id="CRY78375.1"/>
    </source>
</evidence>
<dbReference type="AlphaFoldDB" id="A0A0H5NRD0"/>
<dbReference type="InterPro" id="IPR051606">
    <property type="entry name" value="Polyketide_Oxido-like"/>
</dbReference>
<proteinExistence type="predicted"/>
<feature type="domain" description="NAD(P)-binding" evidence="1">
    <location>
        <begin position="7"/>
        <end position="186"/>
    </location>
</feature>
<dbReference type="Gene3D" id="3.40.50.720">
    <property type="entry name" value="NAD(P)-binding Rossmann-like Domain"/>
    <property type="match status" value="1"/>
</dbReference>
<dbReference type="InterPro" id="IPR016040">
    <property type="entry name" value="NAD(P)-bd_dom"/>
</dbReference>
<dbReference type="GO" id="GO:0016646">
    <property type="term" value="F:oxidoreductase activity, acting on the CH-NH group of donors, NAD or NADP as acceptor"/>
    <property type="evidence" value="ECO:0007669"/>
    <property type="project" value="TreeGrafter"/>
</dbReference>
<dbReference type="KEGG" id="nfr:ERS450000_02900"/>
<sequence>MKIAVFGATGMVGSAIVDEGRSRGHEVRTVSSRPGAADVTADLTRFEDVAGLAEEVDAIVVSVPPSRTGESHEPWVAAHERLARTPLPTRLVLVGGAGSTLVEGTPLLQTPDFPADYLPEATSAARVLELFRAADPGVDWTILSPAPVIAPGERTGNYRLGGDELVGERVSTQDYAVALWDELEQPKHRRTRFTVAN</sequence>
<evidence type="ECO:0000259" key="1">
    <source>
        <dbReference type="Pfam" id="PF13460"/>
    </source>
</evidence>